<dbReference type="PANTHER" id="PTHR15032">
    <property type="entry name" value="N-ACYL-PHOSPHATIDYLETHANOLAMINE-HYDROLYZING PHOSPHOLIPASE D"/>
    <property type="match status" value="1"/>
</dbReference>
<dbReference type="OrthoDB" id="332863at2759"/>
<feature type="compositionally biased region" description="Polar residues" evidence="1">
    <location>
        <begin position="28"/>
        <end position="37"/>
    </location>
</feature>
<organism evidence="4">
    <name type="scientific">Naegleria gruberi</name>
    <name type="common">Amoeba</name>
    <dbReference type="NCBI Taxonomy" id="5762"/>
    <lineage>
        <taxon>Eukaryota</taxon>
        <taxon>Discoba</taxon>
        <taxon>Heterolobosea</taxon>
        <taxon>Tetramitia</taxon>
        <taxon>Eutetramitia</taxon>
        <taxon>Vahlkampfiidae</taxon>
        <taxon>Naegleria</taxon>
    </lineage>
</organism>
<dbReference type="GO" id="GO:0005737">
    <property type="term" value="C:cytoplasm"/>
    <property type="evidence" value="ECO:0007669"/>
    <property type="project" value="TreeGrafter"/>
</dbReference>
<dbReference type="InterPro" id="IPR036866">
    <property type="entry name" value="RibonucZ/Hydroxyglut_hydro"/>
</dbReference>
<dbReference type="RefSeq" id="XP_002669908.1">
    <property type="nucleotide sequence ID" value="XM_002669862.1"/>
</dbReference>
<evidence type="ECO:0000259" key="2">
    <source>
        <dbReference type="Pfam" id="PF12706"/>
    </source>
</evidence>
<dbReference type="GeneID" id="8856837"/>
<evidence type="ECO:0000313" key="3">
    <source>
        <dbReference type="EMBL" id="EFC37164.1"/>
    </source>
</evidence>
<evidence type="ECO:0000256" key="1">
    <source>
        <dbReference type="SAM" id="MobiDB-lite"/>
    </source>
</evidence>
<evidence type="ECO:0000313" key="4">
    <source>
        <dbReference type="Proteomes" id="UP000006671"/>
    </source>
</evidence>
<dbReference type="Gene3D" id="3.60.15.10">
    <property type="entry name" value="Ribonuclease Z/Hydroxyacylglutathione hydrolase-like"/>
    <property type="match status" value="1"/>
</dbReference>
<dbReference type="VEuPathDB" id="AmoebaDB:NAEGRDRAFT_75174"/>
<dbReference type="EMBL" id="GG738921">
    <property type="protein sequence ID" value="EFC37164.1"/>
    <property type="molecule type" value="Genomic_DNA"/>
</dbReference>
<dbReference type="KEGG" id="ngr:NAEGRDRAFT_75174"/>
<dbReference type="Pfam" id="PF12706">
    <property type="entry name" value="Lactamase_B_2"/>
    <property type="match status" value="1"/>
</dbReference>
<reference evidence="3 4" key="1">
    <citation type="journal article" date="2010" name="Cell">
        <title>The genome of Naegleria gruberi illuminates early eukaryotic versatility.</title>
        <authorList>
            <person name="Fritz-Laylin L.K."/>
            <person name="Prochnik S.E."/>
            <person name="Ginger M.L."/>
            <person name="Dacks J.B."/>
            <person name="Carpenter M.L."/>
            <person name="Field M.C."/>
            <person name="Kuo A."/>
            <person name="Paredez A."/>
            <person name="Chapman J."/>
            <person name="Pham J."/>
            <person name="Shu S."/>
            <person name="Neupane R."/>
            <person name="Cipriano M."/>
            <person name="Mancuso J."/>
            <person name="Tu H."/>
            <person name="Salamov A."/>
            <person name="Lindquist E."/>
            <person name="Shapiro H."/>
            <person name="Lucas S."/>
            <person name="Grigoriev I.V."/>
            <person name="Cande W.Z."/>
            <person name="Fulton C."/>
            <person name="Rokhsar D.S."/>
            <person name="Dawson S.C."/>
        </authorList>
    </citation>
    <scope>NUCLEOTIDE SEQUENCE [LARGE SCALE GENOMIC DNA]</scope>
    <source>
        <strain evidence="3 4">NEG-M</strain>
    </source>
</reference>
<dbReference type="AlphaFoldDB" id="D2W1D1"/>
<accession>D2W1D1</accession>
<feature type="region of interest" description="Disordered" evidence="1">
    <location>
        <begin position="28"/>
        <end position="57"/>
    </location>
</feature>
<dbReference type="PANTHER" id="PTHR15032:SF4">
    <property type="entry name" value="N-ACYL-PHOSPHATIDYLETHANOLAMINE-HYDROLYZING PHOSPHOLIPASE D"/>
    <property type="match status" value="1"/>
</dbReference>
<dbReference type="eggNOG" id="KOG3798">
    <property type="taxonomic scope" value="Eukaryota"/>
</dbReference>
<proteinExistence type="predicted"/>
<dbReference type="InParanoid" id="D2W1D1"/>
<dbReference type="Proteomes" id="UP000006671">
    <property type="component" value="Unassembled WGS sequence"/>
</dbReference>
<sequence length="303" mass="34925">MTSTGTSSSNGRTMKILVERVIMNDNSATSSSLNTTIPDHWDVPKNSSSSTSSPTTVVIPPEKFKDPWIGVNHDKSVLDGMSMMKDFLFNSPSIPSDEELPQLKPNWDKLMNPSESSDEYQVTWIGHSTFLIQYRGVNIITDPVFSERCSPSQYFGPKRIKPIPFPDISKLPKIHFVIISHNHYDHLDEHAFKEIQKHHDPIFLLPFKMKYKWMMKHYSNSDAEKEKLVDLDWWKETTFKVTAENQTVSNLSFVCLPAQHWSSRTGFDRNHVLWGSWGFKFDYTDGNENVTRSFWHAGDTGYK</sequence>
<dbReference type="InterPro" id="IPR001279">
    <property type="entry name" value="Metallo-B-lactamas"/>
</dbReference>
<feature type="domain" description="Metallo-beta-lactamase" evidence="2">
    <location>
        <begin position="138"/>
        <end position="302"/>
    </location>
</feature>
<name>D2W1D1_NAEGR</name>
<gene>
    <name evidence="3" type="ORF">NAEGRDRAFT_75174</name>
</gene>
<feature type="compositionally biased region" description="Low complexity" evidence="1">
    <location>
        <begin position="47"/>
        <end position="56"/>
    </location>
</feature>
<keyword evidence="4" id="KW-1185">Reference proteome</keyword>
<protein>
    <submittedName>
        <fullName evidence="3">Predicted protein</fullName>
    </submittedName>
</protein>
<dbReference type="SUPFAM" id="SSF56281">
    <property type="entry name" value="Metallo-hydrolase/oxidoreductase"/>
    <property type="match status" value="1"/>
</dbReference>